<dbReference type="STRING" id="1545044.SAMN05444276_102528"/>
<evidence type="ECO:0000313" key="3">
    <source>
        <dbReference type="Proteomes" id="UP000182944"/>
    </source>
</evidence>
<evidence type="ECO:0000256" key="1">
    <source>
        <dbReference type="SAM" id="SignalP"/>
    </source>
</evidence>
<dbReference type="RefSeq" id="WP_052172040.1">
    <property type="nucleotide sequence ID" value="NZ_FNNA01000002.1"/>
</dbReference>
<feature type="signal peptide" evidence="1">
    <location>
        <begin position="1"/>
        <end position="18"/>
    </location>
</feature>
<dbReference type="OrthoDB" id="7778024at2"/>
<gene>
    <name evidence="2" type="ORF">SAMN05444276_102528</name>
</gene>
<keyword evidence="1" id="KW-0732">Signal</keyword>
<dbReference type="AlphaFoldDB" id="A0A1H2XIT6"/>
<evidence type="ECO:0000313" key="2">
    <source>
        <dbReference type="EMBL" id="SDW92803.1"/>
    </source>
</evidence>
<proteinExistence type="predicted"/>
<protein>
    <submittedName>
        <fullName evidence="2">Uncharacterized protein</fullName>
    </submittedName>
</protein>
<dbReference type="PROSITE" id="PS51257">
    <property type="entry name" value="PROKAR_LIPOPROTEIN"/>
    <property type="match status" value="1"/>
</dbReference>
<feature type="chain" id="PRO_5010172531" evidence="1">
    <location>
        <begin position="19"/>
        <end position="146"/>
    </location>
</feature>
<dbReference type="EMBL" id="FNNA01000002">
    <property type="protein sequence ID" value="SDW92803.1"/>
    <property type="molecule type" value="Genomic_DNA"/>
</dbReference>
<keyword evidence="3" id="KW-1185">Reference proteome</keyword>
<organism evidence="2 3">
    <name type="scientific">Paracoccus sanguinis</name>
    <dbReference type="NCBI Taxonomy" id="1545044"/>
    <lineage>
        <taxon>Bacteria</taxon>
        <taxon>Pseudomonadati</taxon>
        <taxon>Pseudomonadota</taxon>
        <taxon>Alphaproteobacteria</taxon>
        <taxon>Rhodobacterales</taxon>
        <taxon>Paracoccaceae</taxon>
        <taxon>Paracoccus</taxon>
    </lineage>
</organism>
<accession>A0A1H2XIT6</accession>
<reference evidence="3" key="1">
    <citation type="submission" date="2016-10" db="EMBL/GenBank/DDBJ databases">
        <authorList>
            <person name="Varghese N."/>
            <person name="Submissions S."/>
        </authorList>
    </citation>
    <scope>NUCLEOTIDE SEQUENCE [LARGE SCALE GENOMIC DNA]</scope>
    <source>
        <strain evidence="3">DSM 29303</strain>
    </source>
</reference>
<dbReference type="Proteomes" id="UP000182944">
    <property type="component" value="Unassembled WGS sequence"/>
</dbReference>
<name>A0A1H2XIT6_9RHOB</name>
<sequence>MTYLKPALALVAAMSLSACLPGQTTTTVTTPGAEPVVVVDGPAVAPAAPTATSGAINAPDSLDGTWNLVASQCNDPASKGRLTIQGRNFTFPAANCTATSSKVETNFTSVSLGCSGAANRQLNISLRPGVMRVTEDTTTLTYYKCM</sequence>